<feature type="repeat" description="WD" evidence="3">
    <location>
        <begin position="918"/>
        <end position="959"/>
    </location>
</feature>
<proteinExistence type="predicted"/>
<feature type="repeat" description="WD" evidence="3">
    <location>
        <begin position="747"/>
        <end position="788"/>
    </location>
</feature>
<dbReference type="Gene3D" id="2.130.10.10">
    <property type="entry name" value="YVTN repeat-like/Quinoprotein amine dehydrogenase"/>
    <property type="match status" value="7"/>
</dbReference>
<feature type="repeat" description="WD" evidence="3">
    <location>
        <begin position="961"/>
        <end position="1002"/>
    </location>
</feature>
<dbReference type="Proteomes" id="UP000076532">
    <property type="component" value="Unassembled WGS sequence"/>
</dbReference>
<dbReference type="InterPro" id="IPR050505">
    <property type="entry name" value="WDR55/POC1"/>
</dbReference>
<dbReference type="Gene3D" id="3.40.50.300">
    <property type="entry name" value="P-loop containing nucleotide triphosphate hydrolases"/>
    <property type="match status" value="1"/>
</dbReference>
<feature type="repeat" description="WD" evidence="3">
    <location>
        <begin position="832"/>
        <end position="873"/>
    </location>
</feature>
<keyword evidence="1 3" id="KW-0853">WD repeat</keyword>
<dbReference type="PROSITE" id="PS50082">
    <property type="entry name" value="WD_REPEATS_2"/>
    <property type="match status" value="13"/>
</dbReference>
<gene>
    <name evidence="5" type="ORF">FIBSPDRAFT_991359</name>
</gene>
<dbReference type="InterPro" id="IPR020472">
    <property type="entry name" value="WD40_PAC1"/>
</dbReference>
<dbReference type="InterPro" id="IPR027417">
    <property type="entry name" value="P-loop_NTPase"/>
</dbReference>
<keyword evidence="2" id="KW-0677">Repeat</keyword>
<feature type="repeat" description="WD" evidence="3">
    <location>
        <begin position="875"/>
        <end position="916"/>
    </location>
</feature>
<dbReference type="CDD" id="cd00200">
    <property type="entry name" value="WD40"/>
    <property type="match status" value="2"/>
</dbReference>
<dbReference type="PROSITE" id="PS50837">
    <property type="entry name" value="NACHT"/>
    <property type="match status" value="1"/>
</dbReference>
<dbReference type="InterPro" id="IPR011047">
    <property type="entry name" value="Quinoprotein_ADH-like_sf"/>
</dbReference>
<dbReference type="InterPro" id="IPR015943">
    <property type="entry name" value="WD40/YVTN_repeat-like_dom_sf"/>
</dbReference>
<organism evidence="5 6">
    <name type="scientific">Athelia psychrophila</name>
    <dbReference type="NCBI Taxonomy" id="1759441"/>
    <lineage>
        <taxon>Eukaryota</taxon>
        <taxon>Fungi</taxon>
        <taxon>Dikarya</taxon>
        <taxon>Basidiomycota</taxon>
        <taxon>Agaricomycotina</taxon>
        <taxon>Agaricomycetes</taxon>
        <taxon>Agaricomycetidae</taxon>
        <taxon>Atheliales</taxon>
        <taxon>Atheliaceae</taxon>
        <taxon>Athelia</taxon>
    </lineage>
</organism>
<feature type="repeat" description="WD" evidence="3">
    <location>
        <begin position="618"/>
        <end position="659"/>
    </location>
</feature>
<dbReference type="Pfam" id="PF00400">
    <property type="entry name" value="WD40"/>
    <property type="match status" value="13"/>
</dbReference>
<dbReference type="OrthoDB" id="163438at2759"/>
<dbReference type="SMART" id="SM00320">
    <property type="entry name" value="WD40"/>
    <property type="match status" value="13"/>
</dbReference>
<reference evidence="5 6" key="1">
    <citation type="journal article" date="2016" name="Mol. Biol. Evol.">
        <title>Comparative Genomics of Early-Diverging Mushroom-Forming Fungi Provides Insights into the Origins of Lignocellulose Decay Capabilities.</title>
        <authorList>
            <person name="Nagy L.G."/>
            <person name="Riley R."/>
            <person name="Tritt A."/>
            <person name="Adam C."/>
            <person name="Daum C."/>
            <person name="Floudas D."/>
            <person name="Sun H."/>
            <person name="Yadav J.S."/>
            <person name="Pangilinan J."/>
            <person name="Larsson K.H."/>
            <person name="Matsuura K."/>
            <person name="Barry K."/>
            <person name="Labutti K."/>
            <person name="Kuo R."/>
            <person name="Ohm R.A."/>
            <person name="Bhattacharya S.S."/>
            <person name="Shirouzu T."/>
            <person name="Yoshinaga Y."/>
            <person name="Martin F.M."/>
            <person name="Grigoriev I.V."/>
            <person name="Hibbett D.S."/>
        </authorList>
    </citation>
    <scope>NUCLEOTIDE SEQUENCE [LARGE SCALE GENOMIC DNA]</scope>
    <source>
        <strain evidence="5 6">CBS 109695</strain>
    </source>
</reference>
<feature type="repeat" description="WD" evidence="3">
    <location>
        <begin position="661"/>
        <end position="702"/>
    </location>
</feature>
<feature type="repeat" description="WD" evidence="3">
    <location>
        <begin position="790"/>
        <end position="825"/>
    </location>
</feature>
<feature type="repeat" description="WD" evidence="3">
    <location>
        <begin position="704"/>
        <end position="745"/>
    </location>
</feature>
<keyword evidence="6" id="KW-1185">Reference proteome</keyword>
<dbReference type="InterPro" id="IPR007111">
    <property type="entry name" value="NACHT_NTPase"/>
</dbReference>
<dbReference type="SUPFAM" id="SSF50998">
    <property type="entry name" value="Quinoprotein alcohol dehydrogenase-like"/>
    <property type="match status" value="2"/>
</dbReference>
<feature type="repeat" description="WD" evidence="3">
    <location>
        <begin position="1047"/>
        <end position="1088"/>
    </location>
</feature>
<protein>
    <submittedName>
        <fullName evidence="5">WD40 repeat-like protein</fullName>
    </submittedName>
</protein>
<dbReference type="EMBL" id="KV417682">
    <property type="protein sequence ID" value="KZP10334.1"/>
    <property type="molecule type" value="Genomic_DNA"/>
</dbReference>
<dbReference type="SUPFAM" id="SSF52540">
    <property type="entry name" value="P-loop containing nucleoside triphosphate hydrolases"/>
    <property type="match status" value="1"/>
</dbReference>
<evidence type="ECO:0000313" key="6">
    <source>
        <dbReference type="Proteomes" id="UP000076532"/>
    </source>
</evidence>
<evidence type="ECO:0000259" key="4">
    <source>
        <dbReference type="PROSITE" id="PS50837"/>
    </source>
</evidence>
<feature type="repeat" description="WD" evidence="3">
    <location>
        <begin position="575"/>
        <end position="616"/>
    </location>
</feature>
<evidence type="ECO:0000256" key="3">
    <source>
        <dbReference type="PROSITE-ProRule" id="PRU00221"/>
    </source>
</evidence>
<dbReference type="STRING" id="436010.A0A165Z8Q6"/>
<dbReference type="PRINTS" id="PR00320">
    <property type="entry name" value="GPROTEINBRPT"/>
</dbReference>
<sequence length="1198" mass="131505">MLKPATMDGTSRPLCLVDTRTSILQSVISDLTTLVPEKKIIWLSGMAGSGKSTISTTLAKRLHDRGQRGAFLFFNRDAPAHSGPEGVIRTIAYQLSLSNAVLRDAICNAIEKEPQIATMTLDVQFKALLLEPLLACSSMMTGPMVIILDAFDECGDAASRRALVYLLTTKLPLLPHHFRFFITGRPERDLQDEFSSLPEIKSVTLSAAEWSSSGDVFHYVQHEFNMLYQKRVASDELSFGWPGTHRTEQLASRCGDSFIQAATAIRYLRAADDLDESLDLLLSQQDSSLGDLYAITLRSASQWVPNAVSTETCRSILGMVVLTRIPLTDGAMIDILGLEHPKSCRRILRRLGCLLRWSEGQPVRTFHASFVDYLTDRHACGDQPWFIDESKHHADFTVGCLQVMKKLLRFNICGLKTSYLMNRDVGDLAERIKSSIPPSLAYACRFWSNHLRNAITLDHGVRLLILEFFRAAFLYWLEVLSLIGEGRAALDAMVVVESRIRDHEDAVHVFARDGIRFIGAFASVIADSAPHVYISTLPFAPSASVIRQCYSSIIKNTLRVTNGNNTDWPSCEQVIEGHTGNVYSVAFSPDSEHITSGSYDGTIRIWDARTGELVAGPFGGHRSVVSSVAFSPNGKHVVSGSWEKTIRIWDARTGELVAGPFKGHEDLVDSVAFSPDSELVASGSQDKTIRIWDARTGELVAGPFEGHTKSVSSVAFSPDSQHVVSGSWDETIRIWDARTGKLVAGPFKGHKHFVNSVAFSPDSELVASGSHDKTIRIWDARTGELVAGPFEGHTKSVSSVAFSPDSQHVVSGSWDYTIRIWDARTKLIAVPFEGHTSSVSSVAFSPDSEHIASGSWDNTIRIWDARTGELVAGPFEGHKHFVNSVAFSPDSELVASGSQDKTVRIWDARTGALVAGPFEGHTEPVTSVAFSPDSERVVSGSWDYTIRIWDARTGELIAVPFEEHMGWVNSVAFSPNSELVASGSEDKTVRIWDARTGALVAGPFEGHTSLVKSVTFSPDSKHVVSGSWDKTVRIWDARTGELVAGPFEGHTDLVNSVAFSPDSELVASGSDDKTVRIWHAHTGALVAGPFKWHTDHVDSVVFSPDGKHLVSGSSDKTIRIFEIPTDASSHSRVSRGYTSSSYPANGWMQNSPTQLLFWVPPEYRTGLWQPSDTVVIGQSTCLDLTHFVYGDNWAQCHV</sequence>
<evidence type="ECO:0000256" key="1">
    <source>
        <dbReference type="ARBA" id="ARBA00022574"/>
    </source>
</evidence>
<dbReference type="AlphaFoldDB" id="A0A165Z8Q6"/>
<evidence type="ECO:0000256" key="2">
    <source>
        <dbReference type="ARBA" id="ARBA00022737"/>
    </source>
</evidence>
<feature type="repeat" description="WD" evidence="3">
    <location>
        <begin position="1004"/>
        <end position="1045"/>
    </location>
</feature>
<dbReference type="PROSITE" id="PS50294">
    <property type="entry name" value="WD_REPEATS_REGION"/>
    <property type="match status" value="13"/>
</dbReference>
<evidence type="ECO:0000313" key="5">
    <source>
        <dbReference type="EMBL" id="KZP10334.1"/>
    </source>
</evidence>
<accession>A0A165Z8Q6</accession>
<dbReference type="InterPro" id="IPR056884">
    <property type="entry name" value="NPHP3-like_N"/>
</dbReference>
<dbReference type="Pfam" id="PF24883">
    <property type="entry name" value="NPHP3_N"/>
    <property type="match status" value="1"/>
</dbReference>
<dbReference type="InterPro" id="IPR001680">
    <property type="entry name" value="WD40_rpt"/>
</dbReference>
<dbReference type="InterPro" id="IPR019775">
    <property type="entry name" value="WD40_repeat_CS"/>
</dbReference>
<name>A0A165Z8Q6_9AGAM</name>
<dbReference type="PROSITE" id="PS00678">
    <property type="entry name" value="WD_REPEATS_1"/>
    <property type="match status" value="10"/>
</dbReference>
<feature type="domain" description="NACHT" evidence="4">
    <location>
        <begin position="39"/>
        <end position="186"/>
    </location>
</feature>
<dbReference type="PANTHER" id="PTHR44019:SF8">
    <property type="entry name" value="POC1 CENTRIOLAR PROTEIN HOMOLOG"/>
    <property type="match status" value="1"/>
</dbReference>
<feature type="repeat" description="WD" evidence="3">
    <location>
        <begin position="1090"/>
        <end position="1131"/>
    </location>
</feature>
<dbReference type="PANTHER" id="PTHR44019">
    <property type="entry name" value="WD REPEAT-CONTAINING PROTEIN 55"/>
    <property type="match status" value="1"/>
</dbReference>